<dbReference type="InterPro" id="IPR020999">
    <property type="entry name" value="Chitin_synth_reg_RCR"/>
</dbReference>
<comment type="caution">
    <text evidence="3">The sequence shown here is derived from an EMBL/GenBank/DDBJ whole genome shotgun (WGS) entry which is preliminary data.</text>
</comment>
<dbReference type="PANTHER" id="PTHR28187">
    <property type="entry name" value="PROTEIN RCR1-RELATED"/>
    <property type="match status" value="1"/>
</dbReference>
<proteinExistence type="predicted"/>
<dbReference type="AlphaFoldDB" id="A0A9W4TYG5"/>
<dbReference type="PANTHER" id="PTHR28187:SF1">
    <property type="entry name" value="PROTEIN RCR1-RELATED"/>
    <property type="match status" value="1"/>
</dbReference>
<feature type="compositionally biased region" description="Polar residues" evidence="1">
    <location>
        <begin position="168"/>
        <end position="197"/>
    </location>
</feature>
<organism evidence="3 4">
    <name type="scientific">Candida verbasci</name>
    <dbReference type="NCBI Taxonomy" id="1227364"/>
    <lineage>
        <taxon>Eukaryota</taxon>
        <taxon>Fungi</taxon>
        <taxon>Dikarya</taxon>
        <taxon>Ascomycota</taxon>
        <taxon>Saccharomycotina</taxon>
        <taxon>Pichiomycetes</taxon>
        <taxon>Debaryomycetaceae</taxon>
        <taxon>Candida/Lodderomyces clade</taxon>
        <taxon>Candida</taxon>
    </lineage>
</organism>
<feature type="region of interest" description="Disordered" evidence="1">
    <location>
        <begin position="106"/>
        <end position="260"/>
    </location>
</feature>
<dbReference type="OrthoDB" id="4088875at2759"/>
<protein>
    <submittedName>
        <fullName evidence="3">Uncharacterized protein</fullName>
    </submittedName>
</protein>
<evidence type="ECO:0000313" key="3">
    <source>
        <dbReference type="EMBL" id="CAI5758043.1"/>
    </source>
</evidence>
<accession>A0A9W4TYG5</accession>
<feature type="transmembrane region" description="Helical" evidence="2">
    <location>
        <begin position="25"/>
        <end position="45"/>
    </location>
</feature>
<keyword evidence="4" id="KW-1185">Reference proteome</keyword>
<feature type="compositionally biased region" description="Low complexity" evidence="1">
    <location>
        <begin position="139"/>
        <end position="154"/>
    </location>
</feature>
<feature type="compositionally biased region" description="Polar residues" evidence="1">
    <location>
        <begin position="242"/>
        <end position="253"/>
    </location>
</feature>
<reference evidence="3" key="1">
    <citation type="submission" date="2022-12" db="EMBL/GenBank/DDBJ databases">
        <authorList>
            <person name="Brejova B."/>
        </authorList>
    </citation>
    <scope>NUCLEOTIDE SEQUENCE</scope>
</reference>
<keyword evidence="2" id="KW-1133">Transmembrane helix</keyword>
<feature type="compositionally biased region" description="Basic and acidic residues" evidence="1">
    <location>
        <begin position="198"/>
        <end position="209"/>
    </location>
</feature>
<sequence>MIIKDSILRRDWDDNYWTNSGGARWAFFAIFVVLIIVVVLGTIRVNKKRSMQGMQPIYGTRWMTPPSYRQSQNQYQQPDHVRDPDLPSAYVPIYTATANEYDMGYYDQDGTFHPNPNAKSPIQHPPDAHKRTANISDTNPNASAASNLPANIDSNQDDYDDNDSINNFYRSSNVATTNSLSNNVSSPLQNENRSTQDQIHDTNNRREFGNSEEISERMPGAFSPPSGPPPNKQEEESETVKHLNTTDSSSGSSIHHKEAK</sequence>
<dbReference type="Proteomes" id="UP001152885">
    <property type="component" value="Unassembled WGS sequence"/>
</dbReference>
<evidence type="ECO:0000256" key="1">
    <source>
        <dbReference type="SAM" id="MobiDB-lite"/>
    </source>
</evidence>
<evidence type="ECO:0000313" key="4">
    <source>
        <dbReference type="Proteomes" id="UP001152885"/>
    </source>
</evidence>
<dbReference type="GO" id="GO:0016192">
    <property type="term" value="P:vesicle-mediated transport"/>
    <property type="evidence" value="ECO:0007669"/>
    <property type="project" value="TreeGrafter"/>
</dbReference>
<keyword evidence="2" id="KW-0472">Membrane</keyword>
<keyword evidence="2" id="KW-0812">Transmembrane</keyword>
<feature type="compositionally biased region" description="Basic and acidic residues" evidence="1">
    <location>
        <begin position="232"/>
        <end position="241"/>
    </location>
</feature>
<evidence type="ECO:0000256" key="2">
    <source>
        <dbReference type="SAM" id="Phobius"/>
    </source>
</evidence>
<name>A0A9W4TYG5_9ASCO</name>
<dbReference type="EMBL" id="CANTUO010000002">
    <property type="protein sequence ID" value="CAI5758043.1"/>
    <property type="molecule type" value="Genomic_DNA"/>
</dbReference>
<dbReference type="Pfam" id="PF12273">
    <property type="entry name" value="RCR"/>
    <property type="match status" value="1"/>
</dbReference>
<gene>
    <name evidence="3" type="ORF">CANVERA_P2555</name>
</gene>